<comment type="caution">
    <text evidence="1">The sequence shown here is derived from an EMBL/GenBank/DDBJ whole genome shotgun (WGS) entry which is preliminary data.</text>
</comment>
<accession>A0A9N8W4V1</accession>
<evidence type="ECO:0000313" key="2">
    <source>
        <dbReference type="Proteomes" id="UP000789405"/>
    </source>
</evidence>
<reference evidence="1" key="1">
    <citation type="submission" date="2021-06" db="EMBL/GenBank/DDBJ databases">
        <authorList>
            <person name="Kallberg Y."/>
            <person name="Tangrot J."/>
            <person name="Rosling A."/>
        </authorList>
    </citation>
    <scope>NUCLEOTIDE SEQUENCE</scope>
    <source>
        <strain evidence="1">MA453B</strain>
    </source>
</reference>
<dbReference type="EMBL" id="CAJVPY010000428">
    <property type="protein sequence ID" value="CAG8472197.1"/>
    <property type="molecule type" value="Genomic_DNA"/>
</dbReference>
<gene>
    <name evidence="1" type="ORF">DERYTH_LOCUS1514</name>
</gene>
<protein>
    <submittedName>
        <fullName evidence="1">12777_t:CDS:1</fullName>
    </submittedName>
</protein>
<keyword evidence="2" id="KW-1185">Reference proteome</keyword>
<dbReference type="Proteomes" id="UP000789405">
    <property type="component" value="Unassembled WGS sequence"/>
</dbReference>
<sequence length="204" mass="24521">MMKKKKYNLYEEVFSTPPQKKYQEVRKLLKPNPPEHTLLGLYPYERVKFTPTGIRYDDQYCTWYYIKHISARLGKKTKGKHWEYDWKGPNAQFWCSDKLYSPEDDCTKSTPDTGDEEETTLESSLGINYTVNEWLDKTPIHLDDLMVQINEQIEEGEDNFTNQPWWLEPLKTPLKRHYEEFNNFKDTYLCNSVWWEVPNPVQFV</sequence>
<organism evidence="1 2">
    <name type="scientific">Dentiscutata erythropus</name>
    <dbReference type="NCBI Taxonomy" id="1348616"/>
    <lineage>
        <taxon>Eukaryota</taxon>
        <taxon>Fungi</taxon>
        <taxon>Fungi incertae sedis</taxon>
        <taxon>Mucoromycota</taxon>
        <taxon>Glomeromycotina</taxon>
        <taxon>Glomeromycetes</taxon>
        <taxon>Diversisporales</taxon>
        <taxon>Gigasporaceae</taxon>
        <taxon>Dentiscutata</taxon>
    </lineage>
</organism>
<dbReference type="AlphaFoldDB" id="A0A9N8W4V1"/>
<name>A0A9N8W4V1_9GLOM</name>
<dbReference type="OrthoDB" id="10522150at2759"/>
<evidence type="ECO:0000313" key="1">
    <source>
        <dbReference type="EMBL" id="CAG8472197.1"/>
    </source>
</evidence>
<proteinExistence type="predicted"/>